<keyword evidence="3" id="KW-0547">Nucleotide-binding</keyword>
<keyword evidence="2" id="KW-0813">Transport</keyword>
<dbReference type="EMBL" id="CP063196">
    <property type="protein sequence ID" value="UOE21863.1"/>
    <property type="molecule type" value="Genomic_DNA"/>
</dbReference>
<dbReference type="InterPro" id="IPR003439">
    <property type="entry name" value="ABC_transporter-like_ATP-bd"/>
</dbReference>
<gene>
    <name evidence="6" type="ORF">NI17_005260</name>
</gene>
<dbReference type="InterPro" id="IPR027417">
    <property type="entry name" value="P-loop_NTPase"/>
</dbReference>
<evidence type="ECO:0000256" key="1">
    <source>
        <dbReference type="ARBA" id="ARBA00005417"/>
    </source>
</evidence>
<comment type="similarity">
    <text evidence="1">Belongs to the ABC transporter superfamily.</text>
</comment>
<dbReference type="KEGG" id="thao:NI17_005260"/>
<evidence type="ECO:0000256" key="4">
    <source>
        <dbReference type="ARBA" id="ARBA00022840"/>
    </source>
</evidence>
<reference evidence="6" key="1">
    <citation type="submission" date="2020-10" db="EMBL/GenBank/DDBJ databases">
        <title>De novo genome project of the cellulose decomposer Thermobifida halotolerans type strain.</title>
        <authorList>
            <person name="Nagy I."/>
            <person name="Horvath B."/>
            <person name="Kukolya J."/>
            <person name="Nagy I."/>
            <person name="Orsini M."/>
        </authorList>
    </citation>
    <scope>NUCLEOTIDE SEQUENCE</scope>
    <source>
        <strain evidence="6">DSM 44931</strain>
    </source>
</reference>
<organism evidence="6 7">
    <name type="scientific">Thermobifida halotolerans</name>
    <dbReference type="NCBI Taxonomy" id="483545"/>
    <lineage>
        <taxon>Bacteria</taxon>
        <taxon>Bacillati</taxon>
        <taxon>Actinomycetota</taxon>
        <taxon>Actinomycetes</taxon>
        <taxon>Streptosporangiales</taxon>
        <taxon>Nocardiopsidaceae</taxon>
        <taxon>Thermobifida</taxon>
    </lineage>
</organism>
<dbReference type="CDD" id="cd03268">
    <property type="entry name" value="ABC_BcrA_bacitracin_resist"/>
    <property type="match status" value="1"/>
</dbReference>
<keyword evidence="4 6" id="KW-0067">ATP-binding</keyword>
<proteinExistence type="inferred from homology"/>
<dbReference type="PANTHER" id="PTHR43335">
    <property type="entry name" value="ABC TRANSPORTER, ATP-BINDING PROTEIN"/>
    <property type="match status" value="1"/>
</dbReference>
<protein>
    <submittedName>
        <fullName evidence="6">ABC transporter ATP-binding protein</fullName>
    </submittedName>
</protein>
<dbReference type="Pfam" id="PF00005">
    <property type="entry name" value="ABC_tran"/>
    <property type="match status" value="1"/>
</dbReference>
<dbReference type="PANTHER" id="PTHR43335:SF4">
    <property type="entry name" value="ABC TRANSPORTER, ATP-BINDING PROTEIN"/>
    <property type="match status" value="1"/>
</dbReference>
<dbReference type="GO" id="GO:0005524">
    <property type="term" value="F:ATP binding"/>
    <property type="evidence" value="ECO:0007669"/>
    <property type="project" value="UniProtKB-KW"/>
</dbReference>
<dbReference type="SMART" id="SM00382">
    <property type="entry name" value="AAA"/>
    <property type="match status" value="1"/>
</dbReference>
<name>A0AA97M644_9ACTN</name>
<dbReference type="PROSITE" id="PS00211">
    <property type="entry name" value="ABC_TRANSPORTER_1"/>
    <property type="match status" value="1"/>
</dbReference>
<evidence type="ECO:0000259" key="5">
    <source>
        <dbReference type="PROSITE" id="PS50893"/>
    </source>
</evidence>
<evidence type="ECO:0000313" key="6">
    <source>
        <dbReference type="EMBL" id="UOE21863.1"/>
    </source>
</evidence>
<evidence type="ECO:0000256" key="3">
    <source>
        <dbReference type="ARBA" id="ARBA00022741"/>
    </source>
</evidence>
<accession>A0AA97M644</accession>
<dbReference type="SUPFAM" id="SSF52540">
    <property type="entry name" value="P-loop containing nucleoside triphosphate hydrolases"/>
    <property type="match status" value="1"/>
</dbReference>
<dbReference type="InterPro" id="IPR003593">
    <property type="entry name" value="AAA+_ATPase"/>
</dbReference>
<feature type="domain" description="ABC transporter" evidence="5">
    <location>
        <begin position="1"/>
        <end position="223"/>
    </location>
</feature>
<sequence length="296" mass="31532">MSGLGKSFGGLRALDGVALSVSPGQVYGVLGPNGAGKTTLLRILLGLVRPDSGTVRVLGHAPGDRRALRDIGALIEAPAFVPGLSGRVNLRVLARARGLPDSEVDRVLGLVDLADRAGDRFGGYSLGMRQRLGVAAAMLGDPRLLILDEPTNGLDPEGVVWMRQLVRDLGSSGRTVLFSSHMLGEVEQVCDRVVVLNRGTVVAEDSMDRIRTPDVSLHLHATPDETVGRVLAAAAGTGEPVHEEPGRWLTRADPDEVPGIVRALVEAGADVHEVRAERQSLEDAFFRLTETQEERS</sequence>
<dbReference type="PROSITE" id="PS50893">
    <property type="entry name" value="ABC_TRANSPORTER_2"/>
    <property type="match status" value="1"/>
</dbReference>
<evidence type="ECO:0000313" key="7">
    <source>
        <dbReference type="Proteomes" id="UP000265719"/>
    </source>
</evidence>
<keyword evidence="7" id="KW-1185">Reference proteome</keyword>
<evidence type="ECO:0000256" key="2">
    <source>
        <dbReference type="ARBA" id="ARBA00022448"/>
    </source>
</evidence>
<dbReference type="Gene3D" id="3.40.50.300">
    <property type="entry name" value="P-loop containing nucleotide triphosphate hydrolases"/>
    <property type="match status" value="1"/>
</dbReference>
<dbReference type="AlphaFoldDB" id="A0AA97M644"/>
<dbReference type="InterPro" id="IPR017871">
    <property type="entry name" value="ABC_transporter-like_CS"/>
</dbReference>
<dbReference type="GO" id="GO:0016887">
    <property type="term" value="F:ATP hydrolysis activity"/>
    <property type="evidence" value="ECO:0007669"/>
    <property type="project" value="InterPro"/>
</dbReference>
<dbReference type="Proteomes" id="UP000265719">
    <property type="component" value="Chromosome"/>
</dbReference>